<reference evidence="2 3" key="1">
    <citation type="submission" date="2019-05" db="EMBL/GenBank/DDBJ databases">
        <authorList>
            <person name="Zhang J.-Y."/>
            <person name="Feg X."/>
            <person name="Du Z.-J."/>
        </authorList>
    </citation>
    <scope>NUCLEOTIDE SEQUENCE [LARGE SCALE GENOMIC DNA]</scope>
    <source>
        <strain evidence="2 3">RZ26</strain>
    </source>
</reference>
<dbReference type="Gene3D" id="2.40.50.1020">
    <property type="entry name" value="LytTr DNA-binding domain"/>
    <property type="match status" value="1"/>
</dbReference>
<dbReference type="OrthoDB" id="2168082at2"/>
<dbReference type="EMBL" id="VATY01000005">
    <property type="protein sequence ID" value="TMM53478.1"/>
    <property type="molecule type" value="Genomic_DNA"/>
</dbReference>
<dbReference type="PANTHER" id="PTHR37299">
    <property type="entry name" value="TRANSCRIPTIONAL REGULATOR-RELATED"/>
    <property type="match status" value="1"/>
</dbReference>
<dbReference type="Pfam" id="PF04397">
    <property type="entry name" value="LytTR"/>
    <property type="match status" value="1"/>
</dbReference>
<dbReference type="InterPro" id="IPR007492">
    <property type="entry name" value="LytTR_DNA-bd_dom"/>
</dbReference>
<dbReference type="InterPro" id="IPR046947">
    <property type="entry name" value="LytR-like"/>
</dbReference>
<name>A0A5S3PH54_9FLAO</name>
<evidence type="ECO:0000313" key="3">
    <source>
        <dbReference type="Proteomes" id="UP000310314"/>
    </source>
</evidence>
<dbReference type="SMART" id="SM00850">
    <property type="entry name" value="LytTR"/>
    <property type="match status" value="1"/>
</dbReference>
<dbReference type="PROSITE" id="PS50930">
    <property type="entry name" value="HTH_LYTTR"/>
    <property type="match status" value="1"/>
</dbReference>
<dbReference type="PANTHER" id="PTHR37299:SF1">
    <property type="entry name" value="STAGE 0 SPORULATION PROTEIN A HOMOLOG"/>
    <property type="match status" value="1"/>
</dbReference>
<dbReference type="AlphaFoldDB" id="A0A5S3PH54"/>
<feature type="domain" description="HTH LytTR-type" evidence="1">
    <location>
        <begin position="100"/>
        <end position="191"/>
    </location>
</feature>
<evidence type="ECO:0000313" key="2">
    <source>
        <dbReference type="EMBL" id="TMM53478.1"/>
    </source>
</evidence>
<dbReference type="GO" id="GO:0003677">
    <property type="term" value="F:DNA binding"/>
    <property type="evidence" value="ECO:0007669"/>
    <property type="project" value="InterPro"/>
</dbReference>
<accession>A0A5S3PH54</accession>
<organism evidence="2 3">
    <name type="scientific">Maribacter algarum</name>
    <name type="common">ex Zhang et al. 2020</name>
    <dbReference type="NCBI Taxonomy" id="2578118"/>
    <lineage>
        <taxon>Bacteria</taxon>
        <taxon>Pseudomonadati</taxon>
        <taxon>Bacteroidota</taxon>
        <taxon>Flavobacteriia</taxon>
        <taxon>Flavobacteriales</taxon>
        <taxon>Flavobacteriaceae</taxon>
        <taxon>Maribacter</taxon>
    </lineage>
</organism>
<proteinExistence type="predicted"/>
<keyword evidence="3" id="KW-1185">Reference proteome</keyword>
<dbReference type="Proteomes" id="UP000310314">
    <property type="component" value="Unassembled WGS sequence"/>
</dbReference>
<dbReference type="GO" id="GO:0000156">
    <property type="term" value="F:phosphorelay response regulator activity"/>
    <property type="evidence" value="ECO:0007669"/>
    <property type="project" value="InterPro"/>
</dbReference>
<gene>
    <name evidence="2" type="ORF">FEE95_20160</name>
</gene>
<protein>
    <submittedName>
        <fullName evidence="2">LytTR family transcriptional regulator</fullName>
    </submittedName>
</protein>
<evidence type="ECO:0000259" key="1">
    <source>
        <dbReference type="PROSITE" id="PS50930"/>
    </source>
</evidence>
<sequence>MPSLIFINVDNYSNKDFINPINIIKDLYRSFPKKPELVAIAPSKKQAFNCIKHNFYYYLLHPLNESQLHLLDSRLRIANIPKKDKPKKLCLQTYSDYRFIEINDILYLKADNNSTEFFLTDKTKIVAYKTLKYFESILPKSFRRIHQSFVINQNYISRIHLGKHECHLKPFKMKLPFSRAYRKVMSELATNLSSNALS</sequence>
<comment type="caution">
    <text evidence="2">The sequence shown here is derived from an EMBL/GenBank/DDBJ whole genome shotgun (WGS) entry which is preliminary data.</text>
</comment>